<dbReference type="EMBL" id="QPFP01000050">
    <property type="protein sequence ID" value="TEB26259.1"/>
    <property type="molecule type" value="Genomic_DNA"/>
</dbReference>
<evidence type="ECO:0000256" key="1">
    <source>
        <dbReference type="SAM" id="MobiDB-lite"/>
    </source>
</evidence>
<keyword evidence="3" id="KW-1185">Reference proteome</keyword>
<proteinExistence type="predicted"/>
<reference evidence="2 3" key="1">
    <citation type="journal article" date="2019" name="Nat. Ecol. Evol.">
        <title>Megaphylogeny resolves global patterns of mushroom evolution.</title>
        <authorList>
            <person name="Varga T."/>
            <person name="Krizsan K."/>
            <person name="Foldi C."/>
            <person name="Dima B."/>
            <person name="Sanchez-Garcia M."/>
            <person name="Sanchez-Ramirez S."/>
            <person name="Szollosi G.J."/>
            <person name="Szarkandi J.G."/>
            <person name="Papp V."/>
            <person name="Albert L."/>
            <person name="Andreopoulos W."/>
            <person name="Angelini C."/>
            <person name="Antonin V."/>
            <person name="Barry K.W."/>
            <person name="Bougher N.L."/>
            <person name="Buchanan P."/>
            <person name="Buyck B."/>
            <person name="Bense V."/>
            <person name="Catcheside P."/>
            <person name="Chovatia M."/>
            <person name="Cooper J."/>
            <person name="Damon W."/>
            <person name="Desjardin D."/>
            <person name="Finy P."/>
            <person name="Geml J."/>
            <person name="Haridas S."/>
            <person name="Hughes K."/>
            <person name="Justo A."/>
            <person name="Karasinski D."/>
            <person name="Kautmanova I."/>
            <person name="Kiss B."/>
            <person name="Kocsube S."/>
            <person name="Kotiranta H."/>
            <person name="LaButti K.M."/>
            <person name="Lechner B.E."/>
            <person name="Liimatainen K."/>
            <person name="Lipzen A."/>
            <person name="Lukacs Z."/>
            <person name="Mihaltcheva S."/>
            <person name="Morgado L.N."/>
            <person name="Niskanen T."/>
            <person name="Noordeloos M.E."/>
            <person name="Ohm R.A."/>
            <person name="Ortiz-Santana B."/>
            <person name="Ovrebo C."/>
            <person name="Racz N."/>
            <person name="Riley R."/>
            <person name="Savchenko A."/>
            <person name="Shiryaev A."/>
            <person name="Soop K."/>
            <person name="Spirin V."/>
            <person name="Szebenyi C."/>
            <person name="Tomsovsky M."/>
            <person name="Tulloss R.E."/>
            <person name="Uehling J."/>
            <person name="Grigoriev I.V."/>
            <person name="Vagvolgyi C."/>
            <person name="Papp T."/>
            <person name="Martin F.M."/>
            <person name="Miettinen O."/>
            <person name="Hibbett D.S."/>
            <person name="Nagy L.G."/>
        </authorList>
    </citation>
    <scope>NUCLEOTIDE SEQUENCE [LARGE SCALE GENOMIC DNA]</scope>
    <source>
        <strain evidence="2 3">FP101781</strain>
    </source>
</reference>
<evidence type="ECO:0000313" key="2">
    <source>
        <dbReference type="EMBL" id="TEB26259.1"/>
    </source>
</evidence>
<dbReference type="AlphaFoldDB" id="A0A4Y7SYF8"/>
<evidence type="ECO:0000313" key="3">
    <source>
        <dbReference type="Proteomes" id="UP000298030"/>
    </source>
</evidence>
<feature type="region of interest" description="Disordered" evidence="1">
    <location>
        <begin position="54"/>
        <end position="81"/>
    </location>
</feature>
<feature type="compositionally biased region" description="Acidic residues" evidence="1">
    <location>
        <begin position="65"/>
        <end position="81"/>
    </location>
</feature>
<name>A0A4Y7SYF8_COPMI</name>
<dbReference type="Proteomes" id="UP000298030">
    <property type="component" value="Unassembled WGS sequence"/>
</dbReference>
<comment type="caution">
    <text evidence="2">The sequence shown here is derived from an EMBL/GenBank/DDBJ whole genome shotgun (WGS) entry which is preliminary data.</text>
</comment>
<sequence>MPGKIEKAVKDEEVDVKMENTHAKTEGNTAAERERIVNSGKMKLRPNVEPHVKGELIEVKKQEPIDFEEDKGSDDELGDFDESQNHWQCVNLDSSQSEVATLGVGHNTEFSDDGEDEYLPPCTPAGNLEVAPRTPRAPRKSAVMARIATEQHYQPGGMLDSQTGETQALEALGVSPGGGPAWGVPGIDFLAEGYESEVGDETMARCCEMYEDGSQDMNSVEYKLTEIKQSEDMIASDQITPSRMKCAEQTLELSRSALLHQPDMFTAGERSGHRREQHQPLANMSTGTCNSAITTPPRAAIRPTPATAPHPSSAGFIRNERELTLLKAYRKGEDTFRGDMMSLLNKAYIERDTALLAAGQLQEDVNQLLGMKERDREGKRGE</sequence>
<accession>A0A4Y7SYF8</accession>
<protein>
    <submittedName>
        <fullName evidence="2">Uncharacterized protein</fullName>
    </submittedName>
</protein>
<gene>
    <name evidence="2" type="ORF">FA13DRAFT_1795875</name>
</gene>
<organism evidence="2 3">
    <name type="scientific">Coprinellus micaceus</name>
    <name type="common">Glistening ink-cap mushroom</name>
    <name type="synonym">Coprinus micaceus</name>
    <dbReference type="NCBI Taxonomy" id="71717"/>
    <lineage>
        <taxon>Eukaryota</taxon>
        <taxon>Fungi</taxon>
        <taxon>Dikarya</taxon>
        <taxon>Basidiomycota</taxon>
        <taxon>Agaricomycotina</taxon>
        <taxon>Agaricomycetes</taxon>
        <taxon>Agaricomycetidae</taxon>
        <taxon>Agaricales</taxon>
        <taxon>Agaricineae</taxon>
        <taxon>Psathyrellaceae</taxon>
        <taxon>Coprinellus</taxon>
    </lineage>
</organism>
<feature type="compositionally biased region" description="Basic and acidic residues" evidence="1">
    <location>
        <begin position="54"/>
        <end position="64"/>
    </location>
</feature>